<organism evidence="2 3">
    <name type="scientific">Tepidiforma bonchosmolovskayae</name>
    <dbReference type="NCBI Taxonomy" id="2601677"/>
    <lineage>
        <taxon>Bacteria</taxon>
        <taxon>Bacillati</taxon>
        <taxon>Chloroflexota</taxon>
        <taxon>Tepidiformia</taxon>
        <taxon>Tepidiformales</taxon>
        <taxon>Tepidiformaceae</taxon>
        <taxon>Tepidiforma</taxon>
    </lineage>
</organism>
<reference evidence="2 3" key="1">
    <citation type="submission" date="2019-10" db="EMBL/GenBank/DDBJ databases">
        <title>Thermopilla bonchosmolovskayae gen. nov., sp. nov., a moderately thermophilic Chloroflexi bacterium from a Chukotka hot spring (Arctic, Russia), representing a novel classis Thermopillaia, which include previously uncultivated lineage OLB14.</title>
        <authorList>
            <person name="Kochetkova T.V."/>
            <person name="Zayulina K.S."/>
            <person name="Zhigarkov V.S."/>
            <person name="Minaev N.V."/>
            <person name="Novikov A."/>
            <person name="Toshchakov S.V."/>
            <person name="Elcheninov A.G."/>
            <person name="Kublanov I.V."/>
        </authorList>
    </citation>
    <scope>NUCLEOTIDE SEQUENCE [LARGE SCALE GENOMIC DNA]</scope>
    <source>
        <strain evidence="2 3">3753O</strain>
    </source>
</reference>
<dbReference type="EMBL" id="CP042829">
    <property type="protein sequence ID" value="QFG03089.1"/>
    <property type="molecule type" value="Genomic_DNA"/>
</dbReference>
<evidence type="ECO:0008006" key="4">
    <source>
        <dbReference type="Google" id="ProtNLM"/>
    </source>
</evidence>
<name>A0ABX6C1D8_9CHLR</name>
<proteinExistence type="predicted"/>
<protein>
    <recommendedName>
        <fullName evidence="4">PA14 domain-containing protein</fullName>
    </recommendedName>
</protein>
<dbReference type="Proteomes" id="UP000326331">
    <property type="component" value="Chromosome"/>
</dbReference>
<evidence type="ECO:0000256" key="1">
    <source>
        <dbReference type="SAM" id="MobiDB-lite"/>
    </source>
</evidence>
<sequence>MRGLGLREVVALLALAAVGVISWQFLDPAASEGGVRSTPTQGPAATRTATAEAAPPVSTPTPTAAPTATPTPLPLRELARPARFRVEVFDDRPTSGHVKVADGAVDGLALSYAGAPFPDLVDDRWSLVASARVELPEAGRYRFVLVYRGEVTVRVDGEEAARAAGPSEAGRLEVVFSHGGGPALVEIELRDRGGVAEVRWE</sequence>
<gene>
    <name evidence="2" type="ORF">Tbon_07205</name>
</gene>
<evidence type="ECO:0000313" key="2">
    <source>
        <dbReference type="EMBL" id="QFG03089.1"/>
    </source>
</evidence>
<dbReference type="RefSeq" id="WP_158067004.1">
    <property type="nucleotide sequence ID" value="NZ_CP042829.1"/>
</dbReference>
<feature type="region of interest" description="Disordered" evidence="1">
    <location>
        <begin position="30"/>
        <end position="73"/>
    </location>
</feature>
<accession>A0ABX6C1D8</accession>
<keyword evidence="3" id="KW-1185">Reference proteome</keyword>
<evidence type="ECO:0000313" key="3">
    <source>
        <dbReference type="Proteomes" id="UP000326331"/>
    </source>
</evidence>
<feature type="compositionally biased region" description="Low complexity" evidence="1">
    <location>
        <begin position="43"/>
        <end position="73"/>
    </location>
</feature>